<dbReference type="CDD" id="cd00090">
    <property type="entry name" value="HTH_ARSR"/>
    <property type="match status" value="1"/>
</dbReference>
<dbReference type="Pfam" id="PF12802">
    <property type="entry name" value="MarR_2"/>
    <property type="match status" value="1"/>
</dbReference>
<dbReference type="PANTHER" id="PTHR33154">
    <property type="entry name" value="TRANSCRIPTIONAL REGULATOR, ARSR FAMILY"/>
    <property type="match status" value="1"/>
</dbReference>
<dbReference type="RefSeq" id="WP_101849902.1">
    <property type="nucleotide sequence ID" value="NZ_PKIZ01000017.1"/>
</dbReference>
<sequence length="98" mass="11028">MAEDRHTQWARRFDLLGDPTRLRLLDRMHHHPGSTVAELAEAAGISHATASQALRTLRTQGWVEATRDGRSMRYRLVDETAHRLLHVMGADHALDAPA</sequence>
<keyword evidence="3" id="KW-0804">Transcription</keyword>
<dbReference type="InterPro" id="IPR036390">
    <property type="entry name" value="WH_DNA-bd_sf"/>
</dbReference>
<dbReference type="PRINTS" id="PR00778">
    <property type="entry name" value="HTHARSR"/>
</dbReference>
<keyword evidence="1" id="KW-0805">Transcription regulation</keyword>
<evidence type="ECO:0000313" key="6">
    <source>
        <dbReference type="Proteomes" id="UP000234206"/>
    </source>
</evidence>
<dbReference type="InterPro" id="IPR051081">
    <property type="entry name" value="HTH_MetalResp_TranReg"/>
</dbReference>
<dbReference type="SMART" id="SM00418">
    <property type="entry name" value="HTH_ARSR"/>
    <property type="match status" value="1"/>
</dbReference>
<name>A0A2I1P974_9MICO</name>
<dbReference type="PANTHER" id="PTHR33154:SF33">
    <property type="entry name" value="TRANSCRIPTIONAL REPRESSOR SDPR"/>
    <property type="match status" value="1"/>
</dbReference>
<keyword evidence="6" id="KW-1185">Reference proteome</keyword>
<reference evidence="5 6" key="1">
    <citation type="submission" date="2017-12" db="EMBL/GenBank/DDBJ databases">
        <title>Phylogenetic diversity of female urinary microbiome.</title>
        <authorList>
            <person name="Thomas-White K."/>
            <person name="Wolfe A.J."/>
        </authorList>
    </citation>
    <scope>NUCLEOTIDE SEQUENCE [LARGE SCALE GENOMIC DNA]</scope>
    <source>
        <strain evidence="5 6">UMB1298</strain>
    </source>
</reference>
<dbReference type="Proteomes" id="UP000234206">
    <property type="component" value="Unassembled WGS sequence"/>
</dbReference>
<dbReference type="InterPro" id="IPR011991">
    <property type="entry name" value="ArsR-like_HTH"/>
</dbReference>
<dbReference type="NCBIfam" id="NF033788">
    <property type="entry name" value="HTH_metalloreg"/>
    <property type="match status" value="1"/>
</dbReference>
<gene>
    <name evidence="5" type="ORF">CYJ76_09025</name>
</gene>
<dbReference type="InterPro" id="IPR001845">
    <property type="entry name" value="HTH_ArsR_DNA-bd_dom"/>
</dbReference>
<dbReference type="InterPro" id="IPR036388">
    <property type="entry name" value="WH-like_DNA-bd_sf"/>
</dbReference>
<proteinExistence type="predicted"/>
<dbReference type="OrthoDB" id="9810923at2"/>
<evidence type="ECO:0000256" key="2">
    <source>
        <dbReference type="ARBA" id="ARBA00023125"/>
    </source>
</evidence>
<keyword evidence="2" id="KW-0238">DNA-binding</keyword>
<dbReference type="SUPFAM" id="SSF46785">
    <property type="entry name" value="Winged helix' DNA-binding domain"/>
    <property type="match status" value="1"/>
</dbReference>
<dbReference type="EMBL" id="PKIZ01000017">
    <property type="protein sequence ID" value="PKZ41185.1"/>
    <property type="molecule type" value="Genomic_DNA"/>
</dbReference>
<dbReference type="PROSITE" id="PS50987">
    <property type="entry name" value="HTH_ARSR_2"/>
    <property type="match status" value="1"/>
</dbReference>
<dbReference type="AlphaFoldDB" id="A0A2I1P974"/>
<accession>A0A2I1P974</accession>
<protein>
    <submittedName>
        <fullName evidence="5">Transcriptional regulator</fullName>
    </submittedName>
</protein>
<dbReference type="Gene3D" id="1.10.10.10">
    <property type="entry name" value="Winged helix-like DNA-binding domain superfamily/Winged helix DNA-binding domain"/>
    <property type="match status" value="1"/>
</dbReference>
<evidence type="ECO:0000256" key="3">
    <source>
        <dbReference type="ARBA" id="ARBA00023163"/>
    </source>
</evidence>
<dbReference type="GO" id="GO:0003700">
    <property type="term" value="F:DNA-binding transcription factor activity"/>
    <property type="evidence" value="ECO:0007669"/>
    <property type="project" value="InterPro"/>
</dbReference>
<organism evidence="5 6">
    <name type="scientific">Kytococcus schroeteri</name>
    <dbReference type="NCBI Taxonomy" id="138300"/>
    <lineage>
        <taxon>Bacteria</taxon>
        <taxon>Bacillati</taxon>
        <taxon>Actinomycetota</taxon>
        <taxon>Actinomycetes</taxon>
        <taxon>Micrococcales</taxon>
        <taxon>Kytococcaceae</taxon>
        <taxon>Kytococcus</taxon>
    </lineage>
</organism>
<feature type="domain" description="HTH arsR-type" evidence="4">
    <location>
        <begin position="1"/>
        <end position="97"/>
    </location>
</feature>
<dbReference type="GO" id="GO:0003677">
    <property type="term" value="F:DNA binding"/>
    <property type="evidence" value="ECO:0007669"/>
    <property type="project" value="UniProtKB-KW"/>
</dbReference>
<evidence type="ECO:0000313" key="5">
    <source>
        <dbReference type="EMBL" id="PKZ41185.1"/>
    </source>
</evidence>
<evidence type="ECO:0000259" key="4">
    <source>
        <dbReference type="PROSITE" id="PS50987"/>
    </source>
</evidence>
<evidence type="ECO:0000256" key="1">
    <source>
        <dbReference type="ARBA" id="ARBA00023015"/>
    </source>
</evidence>
<comment type="caution">
    <text evidence="5">The sequence shown here is derived from an EMBL/GenBank/DDBJ whole genome shotgun (WGS) entry which is preliminary data.</text>
</comment>
<dbReference type="InterPro" id="IPR000835">
    <property type="entry name" value="HTH_MarR-typ"/>
</dbReference>